<keyword evidence="4 7" id="KW-0106">Calcium</keyword>
<dbReference type="AlphaFoldDB" id="A0A6P7YC51"/>
<dbReference type="GO" id="GO:0005509">
    <property type="term" value="F:calcium ion binding"/>
    <property type="evidence" value="ECO:0007669"/>
    <property type="project" value="UniProtKB-UniRule"/>
</dbReference>
<dbReference type="InParanoid" id="A0A6P7YC51"/>
<evidence type="ECO:0000256" key="3">
    <source>
        <dbReference type="ARBA" id="ARBA00022737"/>
    </source>
</evidence>
<name>A0A6P7YC51_9AMPH</name>
<dbReference type="PANTHER" id="PTHR24026">
    <property type="entry name" value="FAT ATYPICAL CADHERIN-RELATED"/>
    <property type="match status" value="1"/>
</dbReference>
<dbReference type="PANTHER" id="PTHR24026:SF37">
    <property type="entry name" value="PROTOCADHERIN FAT 2"/>
    <property type="match status" value="1"/>
</dbReference>
<keyword evidence="2" id="KW-0812">Transmembrane</keyword>
<organism evidence="9 10">
    <name type="scientific">Microcaecilia unicolor</name>
    <dbReference type="NCBI Taxonomy" id="1415580"/>
    <lineage>
        <taxon>Eukaryota</taxon>
        <taxon>Metazoa</taxon>
        <taxon>Chordata</taxon>
        <taxon>Craniata</taxon>
        <taxon>Vertebrata</taxon>
        <taxon>Euteleostomi</taxon>
        <taxon>Amphibia</taxon>
        <taxon>Gymnophiona</taxon>
        <taxon>Siphonopidae</taxon>
        <taxon>Microcaecilia</taxon>
    </lineage>
</organism>
<accession>A0A6P7YC51</accession>
<evidence type="ECO:0000313" key="10">
    <source>
        <dbReference type="RefSeq" id="XP_030062628.1"/>
    </source>
</evidence>
<comment type="subcellular location">
    <subcellularLocation>
        <location evidence="1">Membrane</location>
    </subcellularLocation>
</comment>
<dbReference type="Gene3D" id="2.60.40.60">
    <property type="entry name" value="Cadherins"/>
    <property type="match status" value="6"/>
</dbReference>
<feature type="domain" description="Cadherin" evidence="8">
    <location>
        <begin position="267"/>
        <end position="368"/>
    </location>
</feature>
<dbReference type="Proteomes" id="UP000515156">
    <property type="component" value="Chromosome 6"/>
</dbReference>
<dbReference type="Pfam" id="PF00028">
    <property type="entry name" value="Cadherin"/>
    <property type="match status" value="1"/>
</dbReference>
<gene>
    <name evidence="10" type="primary">LOC115472478</name>
</gene>
<evidence type="ECO:0000256" key="4">
    <source>
        <dbReference type="ARBA" id="ARBA00022837"/>
    </source>
</evidence>
<keyword evidence="9" id="KW-1185">Reference proteome</keyword>
<feature type="domain" description="Cadherin" evidence="8">
    <location>
        <begin position="587"/>
        <end position="706"/>
    </location>
</feature>
<dbReference type="SMART" id="SM00112">
    <property type="entry name" value="CA"/>
    <property type="match status" value="5"/>
</dbReference>
<dbReference type="InterPro" id="IPR015919">
    <property type="entry name" value="Cadherin-like_sf"/>
</dbReference>
<feature type="domain" description="Cadherin" evidence="8">
    <location>
        <begin position="369"/>
        <end position="479"/>
    </location>
</feature>
<dbReference type="KEGG" id="muo:115472478"/>
<sequence length="858" mass="94004">MPRSGLMAPILRHRKVSSVICCGVRHTHGSGDVLALPTITVPGEMSVPENASANTLVTTLKAEATAPDSVFGAPVIINANPAKYPFVIVPKSETEWELITSTLPKLDFETVPLYMLQILVKDSKGSSASQMISIKVTDINEAPVFTGTLAYQDAEVYVPEDTVVGSIIYRVAAKDPDKDVLKYSITSGDTGFVIDNTGVISSNMSFDFDTAMKSYIIAIKVDDGALFITGNVKVFLTNANDNSPALSCIFSSISNGVETTQTETSGLEKKVQIKLDEELPIGRRVATCAAIDEDFMNDLTYRLEPGNPYFAIDKGTGTVIIISRLDLETTGFLNTQSFAVKVCDKDLQCAAISVIAEITEVNDNSPFCSRYLYSYTSPEPIAANTIVATLNCEDLDKPPNALTYTPISGPIGTGKLFEHVAGSPTVIMLMKDLDYDNDTITTYEMMVSVSDSGIMDPTHTVTTTIIVSVTSFNEFPPVFNPATYSFKVPETSGAGYVIGKVTATDQDKPEDCVKYKIIHGETELIHRFWIDPVSGTMKLMTHPDYETVKRYTLTVEAKDCDPVHPLSAVANVTIDITEENDEAPRCKPPIFKAVLFDNATAGMNINGFKLSCKDRDSDDTAMRFEIVSGNVNNHFGFDPTHGSPSPKLIVRNPFHFDGADVQQNYHLVVYVIDDNLQNGKATRPRTGTVQIDLRIIRTSIPVAPTSFESQDKLYEFNSKSGPEGGRILGWGDSRDEYEPGNVNNHFGFDPTHGSPSPKLIVRNPFHFDGADVQQNYHLVVYVIDDNLQNGKATRPRTGTVQIDLLTGQLYEFNSKSGARRWKDTRMGDSKEMNTNLAMMLSVPENPLPLTPQKPTVKD</sequence>
<protein>
    <submittedName>
        <fullName evidence="10">Cadherin-related family member 3-like</fullName>
    </submittedName>
</protein>
<evidence type="ECO:0000256" key="5">
    <source>
        <dbReference type="ARBA" id="ARBA00022989"/>
    </source>
</evidence>
<evidence type="ECO:0000256" key="6">
    <source>
        <dbReference type="ARBA" id="ARBA00023136"/>
    </source>
</evidence>
<keyword evidence="6" id="KW-0472">Membrane</keyword>
<dbReference type="GeneID" id="115472478"/>
<dbReference type="FunFam" id="2.60.40.60:FF:000020">
    <property type="entry name" value="Dachsous cadherin-related 1b"/>
    <property type="match status" value="1"/>
</dbReference>
<reference evidence="10" key="1">
    <citation type="submission" date="2025-08" db="UniProtKB">
        <authorList>
            <consortium name="RefSeq"/>
        </authorList>
    </citation>
    <scope>IDENTIFICATION</scope>
</reference>
<dbReference type="PRINTS" id="PR00205">
    <property type="entry name" value="CADHERIN"/>
</dbReference>
<feature type="domain" description="Cadherin" evidence="8">
    <location>
        <begin position="150"/>
        <end position="246"/>
    </location>
</feature>
<dbReference type="RefSeq" id="XP_030062628.1">
    <property type="nucleotide sequence ID" value="XM_030206768.1"/>
</dbReference>
<dbReference type="GO" id="GO:0005886">
    <property type="term" value="C:plasma membrane"/>
    <property type="evidence" value="ECO:0007669"/>
    <property type="project" value="UniProtKB-SubCell"/>
</dbReference>
<evidence type="ECO:0000313" key="9">
    <source>
        <dbReference type="Proteomes" id="UP000515156"/>
    </source>
</evidence>
<feature type="domain" description="Cadherin" evidence="8">
    <location>
        <begin position="39"/>
        <end position="145"/>
    </location>
</feature>
<evidence type="ECO:0000259" key="8">
    <source>
        <dbReference type="PROSITE" id="PS50268"/>
    </source>
</evidence>
<keyword evidence="3" id="KW-0677">Repeat</keyword>
<proteinExistence type="predicted"/>
<dbReference type="PROSITE" id="PS50268">
    <property type="entry name" value="CADHERIN_2"/>
    <property type="match status" value="6"/>
</dbReference>
<evidence type="ECO:0000256" key="1">
    <source>
        <dbReference type="ARBA" id="ARBA00004370"/>
    </source>
</evidence>
<feature type="domain" description="Cadherin" evidence="8">
    <location>
        <begin position="480"/>
        <end position="591"/>
    </location>
</feature>
<evidence type="ECO:0000256" key="7">
    <source>
        <dbReference type="PROSITE-ProRule" id="PRU00043"/>
    </source>
</evidence>
<dbReference type="InterPro" id="IPR002126">
    <property type="entry name" value="Cadherin-like_dom"/>
</dbReference>
<dbReference type="CDD" id="cd11304">
    <property type="entry name" value="Cadherin_repeat"/>
    <property type="match status" value="4"/>
</dbReference>
<evidence type="ECO:0000256" key="2">
    <source>
        <dbReference type="ARBA" id="ARBA00022692"/>
    </source>
</evidence>
<dbReference type="SUPFAM" id="SSF49313">
    <property type="entry name" value="Cadherin-like"/>
    <property type="match status" value="6"/>
</dbReference>
<keyword evidence="5" id="KW-1133">Transmembrane helix</keyword>
<dbReference type="OrthoDB" id="9047765at2759"/>
<dbReference type="GO" id="GO:0007156">
    <property type="term" value="P:homophilic cell adhesion via plasma membrane adhesion molecules"/>
    <property type="evidence" value="ECO:0007669"/>
    <property type="project" value="InterPro"/>
</dbReference>